<sequence length="91" mass="9870">MEEREAERVCLCETPVPINAVANDRFQHAVRVTEDLVTTTPALAIPDGATSRSSKRRDGGRGGVEGEGMKLKTMQGQWLVLKQNSAAESCL</sequence>
<feature type="region of interest" description="Disordered" evidence="1">
    <location>
        <begin position="43"/>
        <end position="68"/>
    </location>
</feature>
<keyword evidence="3" id="KW-1185">Reference proteome</keyword>
<proteinExistence type="predicted"/>
<dbReference type="AlphaFoldDB" id="A0AAV1GUP3"/>
<evidence type="ECO:0000313" key="2">
    <source>
        <dbReference type="EMBL" id="CAJ1077268.1"/>
    </source>
</evidence>
<dbReference type="EMBL" id="OY660880">
    <property type="protein sequence ID" value="CAJ1077268.1"/>
    <property type="molecule type" value="Genomic_DNA"/>
</dbReference>
<protein>
    <submittedName>
        <fullName evidence="2">Uncharacterized protein</fullName>
    </submittedName>
</protein>
<accession>A0AAV1GUP3</accession>
<gene>
    <name evidence="2" type="ORF">XNOV1_A035058</name>
</gene>
<evidence type="ECO:0000313" key="3">
    <source>
        <dbReference type="Proteomes" id="UP001178508"/>
    </source>
</evidence>
<dbReference type="Proteomes" id="UP001178508">
    <property type="component" value="Chromosome 17"/>
</dbReference>
<name>A0AAV1GUP3_XYRNO</name>
<evidence type="ECO:0000256" key="1">
    <source>
        <dbReference type="SAM" id="MobiDB-lite"/>
    </source>
</evidence>
<reference evidence="2" key="1">
    <citation type="submission" date="2023-08" db="EMBL/GenBank/DDBJ databases">
        <authorList>
            <person name="Alioto T."/>
            <person name="Alioto T."/>
            <person name="Gomez Garrido J."/>
        </authorList>
    </citation>
    <scope>NUCLEOTIDE SEQUENCE</scope>
</reference>
<organism evidence="2 3">
    <name type="scientific">Xyrichtys novacula</name>
    <name type="common">Pearly razorfish</name>
    <name type="synonym">Hemipteronotus novacula</name>
    <dbReference type="NCBI Taxonomy" id="13765"/>
    <lineage>
        <taxon>Eukaryota</taxon>
        <taxon>Metazoa</taxon>
        <taxon>Chordata</taxon>
        <taxon>Craniata</taxon>
        <taxon>Vertebrata</taxon>
        <taxon>Euteleostomi</taxon>
        <taxon>Actinopterygii</taxon>
        <taxon>Neopterygii</taxon>
        <taxon>Teleostei</taxon>
        <taxon>Neoteleostei</taxon>
        <taxon>Acanthomorphata</taxon>
        <taxon>Eupercaria</taxon>
        <taxon>Labriformes</taxon>
        <taxon>Labridae</taxon>
        <taxon>Xyrichtys</taxon>
    </lineage>
</organism>